<dbReference type="SUPFAM" id="SSF53098">
    <property type="entry name" value="Ribonuclease H-like"/>
    <property type="match status" value="1"/>
</dbReference>
<organism evidence="4">
    <name type="scientific">Fagus sylvatica</name>
    <name type="common">Beechnut</name>
    <dbReference type="NCBI Taxonomy" id="28930"/>
    <lineage>
        <taxon>Eukaryota</taxon>
        <taxon>Viridiplantae</taxon>
        <taxon>Streptophyta</taxon>
        <taxon>Embryophyta</taxon>
        <taxon>Tracheophyta</taxon>
        <taxon>Spermatophyta</taxon>
        <taxon>Magnoliopsida</taxon>
        <taxon>eudicotyledons</taxon>
        <taxon>Gunneridae</taxon>
        <taxon>Pentapetalae</taxon>
        <taxon>rosids</taxon>
        <taxon>fabids</taxon>
        <taxon>Fagales</taxon>
        <taxon>Fagaceae</taxon>
        <taxon>Fagus</taxon>
    </lineage>
</organism>
<dbReference type="InterPro" id="IPR050951">
    <property type="entry name" value="Retrovirus_Pol_polyprotein"/>
</dbReference>
<dbReference type="GO" id="GO:0003676">
    <property type="term" value="F:nucleic acid binding"/>
    <property type="evidence" value="ECO:0007669"/>
    <property type="project" value="InterPro"/>
</dbReference>
<dbReference type="Gene3D" id="3.10.10.10">
    <property type="entry name" value="HIV Type 1 Reverse Transcriptase, subunit A, domain 1"/>
    <property type="match status" value="2"/>
</dbReference>
<dbReference type="InterPro" id="IPR043128">
    <property type="entry name" value="Rev_trsase/Diguanyl_cyclase"/>
</dbReference>
<evidence type="ECO:0000256" key="1">
    <source>
        <dbReference type="SAM" id="MobiDB-lite"/>
    </source>
</evidence>
<protein>
    <submittedName>
        <fullName evidence="4">Uncharacterized protein</fullName>
    </submittedName>
</protein>
<dbReference type="InterPro" id="IPR005162">
    <property type="entry name" value="Retrotrans_gag_dom"/>
</dbReference>
<feature type="compositionally biased region" description="Polar residues" evidence="1">
    <location>
        <begin position="382"/>
        <end position="391"/>
    </location>
</feature>
<dbReference type="SUPFAM" id="SSF56672">
    <property type="entry name" value="DNA/RNA polymerases"/>
    <property type="match status" value="2"/>
</dbReference>
<evidence type="ECO:0000259" key="3">
    <source>
        <dbReference type="PROSITE" id="PS50994"/>
    </source>
</evidence>
<dbReference type="CDD" id="cd01647">
    <property type="entry name" value="RT_LTR"/>
    <property type="match status" value="2"/>
</dbReference>
<dbReference type="EMBL" id="OIVN01000501">
    <property type="protein sequence ID" value="SPC81210.1"/>
    <property type="molecule type" value="Genomic_DNA"/>
</dbReference>
<dbReference type="PANTHER" id="PTHR37984">
    <property type="entry name" value="PROTEIN CBG26694"/>
    <property type="match status" value="1"/>
</dbReference>
<dbReference type="Gene3D" id="3.30.70.270">
    <property type="match status" value="3"/>
</dbReference>
<sequence length="1955" mass="221634">MKKLALDSFYLGTPVFSSKSKIKDFKYLSERLEARLKGWRCKAFSWAGRKTLIKFVAQALPIYSFSTADEALCQPKEAGRLGFHDSKNFNKAVLAKLTWWVVSGRDSLCVHALKSKYRVEADWMGGEPLKNASPLWKAIEKLRDFVKKGACFIVGNGFSIDVWKDPWVPWLEDFIPILRDPNSLTTDLPDRLIWTLDTSGSFTVKSAINHCLTPRTSNIPPDFLWQNLWKLKMHERLKVVFNAASINHLVVVKNLEVSILELFKILNPATRVNNQPEFVSRWSASPPNTLKINSWTKRLQIIDLAIAETAAMLWALEIALDNHFSNNLTEDSQRVISSLRREIRDLKEEARGRTPAKERPRNRVNASKLGNPEYSDYEDFSKTSGSQSESRSLTHRTIHRKPLNIGEPSRSRPPLYGGKNPQAKKHSSRKTARPEEQNAVWRALDLVSSSPFSREIERAQLPDRYSTPRFEAYNGRTDPVAHIGHYQQTMPVSRFNDPLMCRLFPTSLGEVTMRWFNQLGRRTIDSWDQMAEAFVARFITNSKKAREMDALLTMKLQDNETIKNYSIRFWETYNDIDGRSEEVAIKAFKLGFPIDSSLRQSLVKRPPSSLVKLMNKIDQYVRLEEDGKGATPVQTVAQPKLITTKPSARSTIAAKSLSTPSNFVAPTFLAFETVFKEPIYKIMGKIKREPFFVWPPKLLGNPALRDGKLYCTYSRDTGHMTENCHMLKVYLEKLVSAGHLNQYIDADLSDKKEPSPVVRPSHSLGVPSAGVIHVIHNPLCSTVSSGSYRSRMQKATHLRKSYSIIDSAHPAPMHTVNRGSMEQVISFSDSDLKNVQLPHNDPLDLYMKLGLGEAELSSFTSPIYGFSGEPTVPLGKTIMPVLAGPINLQTEFIVVKASSPYNAIMGRDWLHRMRAIPSTLHQKLRFPMKDGVMELNGDQSQEPEDGEVMKTEQPEKVFFDPSNPEQFFLVGSKLSTIDGEQLLQILIDNRDVFAWSVYDAPGVSPDLACHSLNIGSEHRPIVQKQRKLAPERAAIVLEEMERLLASGAIRELVDSASGHARLSFLDAFQGYHQIPMNAADQDKTAFVTPRGTYCYKVMPFSLKNAGATYQRMVTKMFEHMIGNTVEVYIDDMLVKSLREENHVTDLLQVFDILQRSKFVLDEECLVAFQGIKTYLSNTVVVKKKNGKWRVCIDFTDLNKACPKDPFPLPRIDQLVDSASGHARLSFLDAFQGYHQIPMNAADQDKTAFVTPRGTYCYKVMPFGLKNAGATYQRMVTKMFNHMIGNTVEVYIDDMLVKSLREENHVTDLLQVFDIVQRGIEANLDQIAALVDLAEPKNIKQLQRLTGMVAALGRFISRSADKCKPFFRLLGRRSKFVLDEKCLVAFQGIKTYLSTPPCLSIPISGEPLFLYLAVSNHANHKMEVYLGSLGVEYKPRTAIKGQVLAEFLAKFQHDPSNSTSLIPAETQLGLVTGRWELYVDGVSNSRGEYQARDERMAAYLTIAWSLLSKFDSVQVAQIGREHNSHADILAKLATALETDKQRTICIETLDQPSFQNHEVPVCSISCQPSWMDPILSYLKDNKLPKDKKEAKMIKRKAPRYWVSNEGLLYRRSFTGPYLLCVHPEKVRDFLFEIHEGICGSHTGGRNVINVKGSLLMIHQPARELNPLSSPWPFAQWGLDIVGPLPRTPRNKRLLIVATDYFTKWVEAEPLSNIRDVDTKRFLWKNVITRFGIPWAAISDNGTQFESRVFKGFCSELGIRNFFSSPGYSQSNGQAEVSNKVILSGIKKKLEEAKGKWMEELPSVLWTHRTTVRKSTGETPFALAFGVEAVIPLEVGMPTTRTTEFVVETNEENLRKDLDLLKERRDLAVVRLASYRQRIKREHDKNIKSRVFRVGELVLRKVMANTRKPNDGKLGPNWEGPYKVLSQAGHGAYRLEDMDGKPIPRPWNTCNLRKYFF</sequence>
<dbReference type="GO" id="GO:0015074">
    <property type="term" value="P:DNA integration"/>
    <property type="evidence" value="ECO:0007669"/>
    <property type="project" value="InterPro"/>
</dbReference>
<dbReference type="Pfam" id="PF00078">
    <property type="entry name" value="RVT_1"/>
    <property type="match status" value="2"/>
</dbReference>
<evidence type="ECO:0000259" key="2">
    <source>
        <dbReference type="PROSITE" id="PS50878"/>
    </source>
</evidence>
<dbReference type="PROSITE" id="PS50994">
    <property type="entry name" value="INTEGRASE"/>
    <property type="match status" value="1"/>
</dbReference>
<feature type="compositionally biased region" description="Basic residues" evidence="1">
    <location>
        <begin position="422"/>
        <end position="431"/>
    </location>
</feature>
<dbReference type="Pfam" id="PF03732">
    <property type="entry name" value="Retrotrans_gag"/>
    <property type="match status" value="1"/>
</dbReference>
<proteinExistence type="predicted"/>
<evidence type="ECO:0000313" key="4">
    <source>
        <dbReference type="EMBL" id="SPC81210.1"/>
    </source>
</evidence>
<feature type="region of interest" description="Disordered" evidence="1">
    <location>
        <begin position="347"/>
        <end position="437"/>
    </location>
</feature>
<gene>
    <name evidence="4" type="ORF">FSB_LOCUS9092</name>
</gene>
<dbReference type="PROSITE" id="PS50878">
    <property type="entry name" value="RT_POL"/>
    <property type="match status" value="1"/>
</dbReference>
<accession>A0A2N9F2I3</accession>
<dbReference type="InterPro" id="IPR043502">
    <property type="entry name" value="DNA/RNA_pol_sf"/>
</dbReference>
<feature type="domain" description="Reverse transcriptase" evidence="2">
    <location>
        <begin position="1162"/>
        <end position="1349"/>
    </location>
</feature>
<dbReference type="InterPro" id="IPR001584">
    <property type="entry name" value="Integrase_cat-core"/>
</dbReference>
<dbReference type="InterPro" id="IPR012337">
    <property type="entry name" value="RNaseH-like_sf"/>
</dbReference>
<dbReference type="Gene3D" id="3.30.420.10">
    <property type="entry name" value="Ribonuclease H-like superfamily/Ribonuclease H"/>
    <property type="match status" value="2"/>
</dbReference>
<dbReference type="PANTHER" id="PTHR37984:SF5">
    <property type="entry name" value="PROTEIN NYNRIN-LIKE"/>
    <property type="match status" value="1"/>
</dbReference>
<name>A0A2N9F2I3_FAGSY</name>
<dbReference type="Pfam" id="PF00665">
    <property type="entry name" value="rve"/>
    <property type="match status" value="1"/>
</dbReference>
<dbReference type="InterPro" id="IPR036397">
    <property type="entry name" value="RNaseH_sf"/>
</dbReference>
<dbReference type="InterPro" id="IPR000477">
    <property type="entry name" value="RT_dom"/>
</dbReference>
<feature type="compositionally biased region" description="Basic residues" evidence="1">
    <location>
        <begin position="393"/>
        <end position="402"/>
    </location>
</feature>
<feature type="compositionally biased region" description="Basic and acidic residues" evidence="1">
    <location>
        <begin position="347"/>
        <end position="361"/>
    </location>
</feature>
<feature type="domain" description="Integrase catalytic" evidence="3">
    <location>
        <begin position="1661"/>
        <end position="1826"/>
    </location>
</feature>
<reference evidence="4" key="1">
    <citation type="submission" date="2018-02" db="EMBL/GenBank/DDBJ databases">
        <authorList>
            <person name="Cohen D.B."/>
            <person name="Kent A.D."/>
        </authorList>
    </citation>
    <scope>NUCLEOTIDE SEQUENCE</scope>
</reference>